<dbReference type="InterPro" id="IPR051393">
    <property type="entry name" value="ABC_transporter_permease"/>
</dbReference>
<keyword evidence="3" id="KW-1003">Cell membrane</keyword>
<evidence type="ECO:0000256" key="4">
    <source>
        <dbReference type="ARBA" id="ARBA00022692"/>
    </source>
</evidence>
<evidence type="ECO:0000256" key="5">
    <source>
        <dbReference type="ARBA" id="ARBA00022989"/>
    </source>
</evidence>
<evidence type="ECO:0000256" key="2">
    <source>
        <dbReference type="ARBA" id="ARBA00022448"/>
    </source>
</evidence>
<dbReference type="SUPFAM" id="SSF160964">
    <property type="entry name" value="MalF N-terminal region-like"/>
    <property type="match status" value="1"/>
</dbReference>
<dbReference type="PROSITE" id="PS50928">
    <property type="entry name" value="ABC_TM1"/>
    <property type="match status" value="1"/>
</dbReference>
<evidence type="ECO:0000313" key="10">
    <source>
        <dbReference type="Proteomes" id="UP000830167"/>
    </source>
</evidence>
<keyword evidence="4 7" id="KW-0812">Transmembrane</keyword>
<protein>
    <submittedName>
        <fullName evidence="9">Sugar ABC transporter permease</fullName>
    </submittedName>
</protein>
<feature type="transmembrane region" description="Helical" evidence="7">
    <location>
        <begin position="129"/>
        <end position="149"/>
    </location>
</feature>
<keyword evidence="10" id="KW-1185">Reference proteome</keyword>
<dbReference type="CDD" id="cd06261">
    <property type="entry name" value="TM_PBP2"/>
    <property type="match status" value="1"/>
</dbReference>
<feature type="transmembrane region" description="Helical" evidence="7">
    <location>
        <begin position="184"/>
        <end position="204"/>
    </location>
</feature>
<dbReference type="InterPro" id="IPR000515">
    <property type="entry name" value="MetI-like"/>
</dbReference>
<dbReference type="SUPFAM" id="SSF161098">
    <property type="entry name" value="MetI-like"/>
    <property type="match status" value="1"/>
</dbReference>
<feature type="transmembrane region" description="Helical" evidence="7">
    <location>
        <begin position="234"/>
        <end position="254"/>
    </location>
</feature>
<dbReference type="Proteomes" id="UP000830167">
    <property type="component" value="Chromosome"/>
</dbReference>
<dbReference type="Pfam" id="PF00528">
    <property type="entry name" value="BPD_transp_1"/>
    <property type="match status" value="1"/>
</dbReference>
<comment type="subcellular location">
    <subcellularLocation>
        <location evidence="1 7">Cell membrane</location>
        <topology evidence="1 7">Multi-pass membrane protein</topology>
    </subcellularLocation>
</comment>
<keyword evidence="5 7" id="KW-1133">Transmembrane helix</keyword>
<evidence type="ECO:0000256" key="6">
    <source>
        <dbReference type="ARBA" id="ARBA00023136"/>
    </source>
</evidence>
<gene>
    <name evidence="9" type="ORF">LSG31_12130</name>
</gene>
<dbReference type="EMBL" id="CP089291">
    <property type="protein sequence ID" value="UOF88697.1"/>
    <property type="molecule type" value="Genomic_DNA"/>
</dbReference>
<keyword evidence="2 7" id="KW-0813">Transport</keyword>
<dbReference type="PANTHER" id="PTHR30193">
    <property type="entry name" value="ABC TRANSPORTER PERMEASE PROTEIN"/>
    <property type="match status" value="1"/>
</dbReference>
<feature type="transmembrane region" description="Helical" evidence="7">
    <location>
        <begin position="96"/>
        <end position="117"/>
    </location>
</feature>
<comment type="similarity">
    <text evidence="7">Belongs to the binding-protein-dependent transport system permease family.</text>
</comment>
<dbReference type="InterPro" id="IPR035906">
    <property type="entry name" value="MetI-like_sf"/>
</dbReference>
<dbReference type="RefSeq" id="WP_347435376.1">
    <property type="nucleotide sequence ID" value="NZ_CP089291.1"/>
</dbReference>
<keyword evidence="6 7" id="KW-0472">Membrane</keyword>
<sequence length="315" mass="35321">MNQGKKMALAANTFKNHSATSLNKMKRREALTGYVFILPAMILLFVFIILPMLMSIYYSFTDYYLLSPQQKHFVGLSDYHYALSQSVFWQALRNTVYFTVVVVPVQCGVALGLALLANKKLRFIKFFRTAFFSPVVMSMAVVSILWTLLYNPNPDTGLINHFLVSIGLPAQQFLLSQQEAMNSIILMSVWQGAGFQMMIFLAGLQDIPEHLYEAASIDGAGSWRKFLHITLPGLRNVSIVVIITTTIQAFRLIIQPMLMTQGGPVNSTLTLVYFLYQTGFELKDMGTASAIGVMFTIIVVAVALIQRFVLKEEKA</sequence>
<name>A0ABY4CDV5_9BACL</name>
<feature type="domain" description="ABC transmembrane type-1" evidence="8">
    <location>
        <begin position="92"/>
        <end position="306"/>
    </location>
</feature>
<evidence type="ECO:0000256" key="1">
    <source>
        <dbReference type="ARBA" id="ARBA00004651"/>
    </source>
</evidence>
<feature type="transmembrane region" description="Helical" evidence="7">
    <location>
        <begin position="34"/>
        <end position="58"/>
    </location>
</feature>
<proteinExistence type="inferred from homology"/>
<feature type="transmembrane region" description="Helical" evidence="7">
    <location>
        <begin position="288"/>
        <end position="310"/>
    </location>
</feature>
<dbReference type="PANTHER" id="PTHR30193:SF37">
    <property type="entry name" value="INNER MEMBRANE ABC TRANSPORTER PERMEASE PROTEIN YCJO"/>
    <property type="match status" value="1"/>
</dbReference>
<evidence type="ECO:0000259" key="8">
    <source>
        <dbReference type="PROSITE" id="PS50928"/>
    </source>
</evidence>
<evidence type="ECO:0000256" key="7">
    <source>
        <dbReference type="RuleBase" id="RU363032"/>
    </source>
</evidence>
<reference evidence="9" key="1">
    <citation type="submission" date="2021-12" db="EMBL/GenBank/DDBJ databases">
        <title>Alicyclobacillaceae gen. nov., sp. nov., isolated from chalcocite enrichment system.</title>
        <authorList>
            <person name="Jiang Z."/>
        </authorList>
    </citation>
    <scope>NUCLEOTIDE SEQUENCE</scope>
    <source>
        <strain evidence="9">MYW30-H2</strain>
    </source>
</reference>
<evidence type="ECO:0000313" key="9">
    <source>
        <dbReference type="EMBL" id="UOF88697.1"/>
    </source>
</evidence>
<evidence type="ECO:0000256" key="3">
    <source>
        <dbReference type="ARBA" id="ARBA00022475"/>
    </source>
</evidence>
<dbReference type="Gene3D" id="1.10.3720.10">
    <property type="entry name" value="MetI-like"/>
    <property type="match status" value="1"/>
</dbReference>
<organism evidence="9 10">
    <name type="scientific">Fodinisporobacter ferrooxydans</name>
    <dbReference type="NCBI Taxonomy" id="2901836"/>
    <lineage>
        <taxon>Bacteria</taxon>
        <taxon>Bacillati</taxon>
        <taxon>Bacillota</taxon>
        <taxon>Bacilli</taxon>
        <taxon>Bacillales</taxon>
        <taxon>Alicyclobacillaceae</taxon>
        <taxon>Fodinisporobacter</taxon>
    </lineage>
</organism>
<accession>A0ABY4CDV5</accession>